<proteinExistence type="predicted"/>
<keyword evidence="4 6" id="KW-1133">Transmembrane helix</keyword>
<feature type="domain" description="MacB-like periplasmic core" evidence="8">
    <location>
        <begin position="20"/>
        <end position="238"/>
    </location>
</feature>
<dbReference type="PANTHER" id="PTHR30572:SF18">
    <property type="entry name" value="ABC-TYPE MACROLIDE FAMILY EXPORT SYSTEM PERMEASE COMPONENT 2"/>
    <property type="match status" value="1"/>
</dbReference>
<feature type="transmembrane region" description="Helical" evidence="6">
    <location>
        <begin position="749"/>
        <end position="771"/>
    </location>
</feature>
<feature type="domain" description="ABC3 transporter permease C-terminal" evidence="7">
    <location>
        <begin position="668"/>
        <end position="777"/>
    </location>
</feature>
<feature type="domain" description="ABC3 transporter permease C-terminal" evidence="7">
    <location>
        <begin position="287"/>
        <end position="403"/>
    </location>
</feature>
<protein>
    <submittedName>
        <fullName evidence="9">ABC transporter permease</fullName>
    </submittedName>
</protein>
<dbReference type="GO" id="GO:0005886">
    <property type="term" value="C:plasma membrane"/>
    <property type="evidence" value="ECO:0007669"/>
    <property type="project" value="UniProtKB-SubCell"/>
</dbReference>
<evidence type="ECO:0000313" key="9">
    <source>
        <dbReference type="EMBL" id="AXY73147.1"/>
    </source>
</evidence>
<comment type="subcellular location">
    <subcellularLocation>
        <location evidence="1">Cell membrane</location>
        <topology evidence="1">Multi-pass membrane protein</topology>
    </subcellularLocation>
</comment>
<dbReference type="GO" id="GO:0022857">
    <property type="term" value="F:transmembrane transporter activity"/>
    <property type="evidence" value="ECO:0007669"/>
    <property type="project" value="TreeGrafter"/>
</dbReference>
<keyword evidence="5 6" id="KW-0472">Membrane</keyword>
<feature type="transmembrane region" description="Helical" evidence="6">
    <location>
        <begin position="717"/>
        <end position="737"/>
    </location>
</feature>
<evidence type="ECO:0000256" key="1">
    <source>
        <dbReference type="ARBA" id="ARBA00004651"/>
    </source>
</evidence>
<evidence type="ECO:0000256" key="2">
    <source>
        <dbReference type="ARBA" id="ARBA00022475"/>
    </source>
</evidence>
<name>A0A3B7MHU7_9BACT</name>
<keyword evidence="2" id="KW-1003">Cell membrane</keyword>
<sequence length="788" mass="87377">MIKSIFTIAWRSMIRNKTFSAINILGLALGMAASLFIFLWIRDEMSIGRQYKNSSTLYRIMEREFTAGKVIADEDTPGILADELKRQFPEVIHAAGFTWPEGHVLTAGEKIIRQVGRYAGPDWFSMYSINLLEGTPAKALNTPSAIAISRKVADSYFGNAQQAIGKSIRFDNNMDYQVTAVFENVPANDPEQYDFLLSWDEFLRRNNWAKDWTNGGPQTRIQLSPAADVKQFEAKLKDFLKGRNTDFSSSFHIELFLQPETKAYLYSGFKNGYADGGRIESVRLLAIVAAFLLLIAGINFTNLATARSVKRAREVGVRKAIGAARSSLVRQFMGEAFLLTLIALVIAITLVIAFLPAFNHLTGKQLTLSPDQPQVWMMLAGLLVVTGILAGSYPAFFLSSLNPVRVLKGALRFGAGAVFFRRGLVVFQFIMSMLLITGTLIVYKQLHYIQTKNIGYDRENLVSIPGQGELSKKYSTFSHELLQIPGVRAVTHAALNPLQNGNTTESVTWPGKDPNDVISFNQTGVWYDFARVLKVDIIQGRDFSPAFADSNNFLINQTAAARIGYKDPVGKPLTIWGKPGRIIGVVKDFHFNSLHDPITPMIIRLDGEYSFDNILVRTEPGKTKEALAGIEALCRSMNPGFPFSYSFIDEGYRLQYKSETIVGTLATVFACLAIFIACLGLFGLAAFTAEQRTKEIGVRKVLGASVTSIVGLLSKDFLKLVIIAIVLATPVAWWVMHEWLQSFSYQAKISWWIFAAAGLLAMIIALITVSFQSIRAALTSPSKSLKTE</sequence>
<dbReference type="RefSeq" id="WP_119048985.1">
    <property type="nucleotide sequence ID" value="NZ_CP032157.1"/>
</dbReference>
<feature type="transmembrane region" description="Helical" evidence="6">
    <location>
        <begin position="419"/>
        <end position="443"/>
    </location>
</feature>
<evidence type="ECO:0000256" key="4">
    <source>
        <dbReference type="ARBA" id="ARBA00022989"/>
    </source>
</evidence>
<feature type="domain" description="MacB-like periplasmic core" evidence="8">
    <location>
        <begin position="459"/>
        <end position="628"/>
    </location>
</feature>
<dbReference type="Proteomes" id="UP000263900">
    <property type="component" value="Chromosome"/>
</dbReference>
<evidence type="ECO:0000256" key="6">
    <source>
        <dbReference type="SAM" id="Phobius"/>
    </source>
</evidence>
<keyword evidence="3 6" id="KW-0812">Transmembrane</keyword>
<dbReference type="AlphaFoldDB" id="A0A3B7MHU7"/>
<reference evidence="9 10" key="1">
    <citation type="submission" date="2018-09" db="EMBL/GenBank/DDBJ databases">
        <title>Genome sequencing of strain 6GH32-13.</title>
        <authorList>
            <person name="Weon H.-Y."/>
            <person name="Heo J."/>
            <person name="Kwon S.-W."/>
        </authorList>
    </citation>
    <scope>NUCLEOTIDE SEQUENCE [LARGE SCALE GENOMIC DNA]</scope>
    <source>
        <strain evidence="9 10">5GH32-13</strain>
    </source>
</reference>
<dbReference type="Pfam" id="PF12704">
    <property type="entry name" value="MacB_PCD"/>
    <property type="match status" value="2"/>
</dbReference>
<evidence type="ECO:0000256" key="3">
    <source>
        <dbReference type="ARBA" id="ARBA00022692"/>
    </source>
</evidence>
<evidence type="ECO:0000313" key="10">
    <source>
        <dbReference type="Proteomes" id="UP000263900"/>
    </source>
</evidence>
<feature type="transmembrane region" description="Helical" evidence="6">
    <location>
        <begin position="21"/>
        <end position="41"/>
    </location>
</feature>
<organism evidence="9 10">
    <name type="scientific">Paraflavitalea soli</name>
    <dbReference type="NCBI Taxonomy" id="2315862"/>
    <lineage>
        <taxon>Bacteria</taxon>
        <taxon>Pseudomonadati</taxon>
        <taxon>Bacteroidota</taxon>
        <taxon>Chitinophagia</taxon>
        <taxon>Chitinophagales</taxon>
        <taxon>Chitinophagaceae</taxon>
        <taxon>Paraflavitalea</taxon>
    </lineage>
</organism>
<dbReference type="Pfam" id="PF02687">
    <property type="entry name" value="FtsX"/>
    <property type="match status" value="2"/>
</dbReference>
<dbReference type="PANTHER" id="PTHR30572">
    <property type="entry name" value="MEMBRANE COMPONENT OF TRANSPORTER-RELATED"/>
    <property type="match status" value="1"/>
</dbReference>
<gene>
    <name evidence="9" type="ORF">D3H65_03795</name>
</gene>
<dbReference type="InterPro" id="IPR050250">
    <property type="entry name" value="Macrolide_Exporter_MacB"/>
</dbReference>
<feature type="transmembrane region" description="Helical" evidence="6">
    <location>
        <begin position="661"/>
        <end position="687"/>
    </location>
</feature>
<feature type="transmembrane region" description="Helical" evidence="6">
    <location>
        <begin position="284"/>
        <end position="304"/>
    </location>
</feature>
<evidence type="ECO:0000256" key="5">
    <source>
        <dbReference type="ARBA" id="ARBA00023136"/>
    </source>
</evidence>
<dbReference type="InterPro" id="IPR025857">
    <property type="entry name" value="MacB_PCD"/>
</dbReference>
<evidence type="ECO:0000259" key="7">
    <source>
        <dbReference type="Pfam" id="PF02687"/>
    </source>
</evidence>
<dbReference type="InterPro" id="IPR003838">
    <property type="entry name" value="ABC3_permease_C"/>
</dbReference>
<dbReference type="KEGG" id="pseg:D3H65_03795"/>
<dbReference type="EMBL" id="CP032157">
    <property type="protein sequence ID" value="AXY73147.1"/>
    <property type="molecule type" value="Genomic_DNA"/>
</dbReference>
<dbReference type="OrthoDB" id="5933722at2"/>
<accession>A0A3B7MHU7</accession>
<feature type="transmembrane region" description="Helical" evidence="6">
    <location>
        <begin position="375"/>
        <end position="398"/>
    </location>
</feature>
<evidence type="ECO:0000259" key="8">
    <source>
        <dbReference type="Pfam" id="PF12704"/>
    </source>
</evidence>
<feature type="transmembrane region" description="Helical" evidence="6">
    <location>
        <begin position="336"/>
        <end position="355"/>
    </location>
</feature>
<keyword evidence="10" id="KW-1185">Reference proteome</keyword>